<comment type="caution">
    <text evidence="9">The sequence shown here is derived from an EMBL/GenBank/DDBJ whole genome shotgun (WGS) entry which is preliminary data.</text>
</comment>
<dbReference type="AlphaFoldDB" id="A0A8K0C8W2"/>
<dbReference type="InterPro" id="IPR001506">
    <property type="entry name" value="Peptidase_M12A"/>
</dbReference>
<dbReference type="InterPro" id="IPR034035">
    <property type="entry name" value="Astacin-like_dom"/>
</dbReference>
<feature type="active site" evidence="6">
    <location>
        <position position="160"/>
    </location>
</feature>
<name>A0A8K0C8W2_IGNLU</name>
<dbReference type="GO" id="GO:0004222">
    <property type="term" value="F:metalloendopeptidase activity"/>
    <property type="evidence" value="ECO:0007669"/>
    <property type="project" value="UniProtKB-UniRule"/>
</dbReference>
<comment type="cofactor">
    <cofactor evidence="6 7">
        <name>Zn(2+)</name>
        <dbReference type="ChEBI" id="CHEBI:29105"/>
    </cofactor>
    <text evidence="6 7">Binds 1 zinc ion per subunit.</text>
</comment>
<evidence type="ECO:0000256" key="1">
    <source>
        <dbReference type="ARBA" id="ARBA00022670"/>
    </source>
</evidence>
<dbReference type="EC" id="3.4.24.-" evidence="7"/>
<gene>
    <name evidence="9" type="ORF">ILUMI_23301</name>
</gene>
<feature type="binding site" evidence="6">
    <location>
        <position position="169"/>
    </location>
    <ligand>
        <name>Zn(2+)</name>
        <dbReference type="ChEBI" id="CHEBI:29105"/>
        <note>catalytic</note>
    </ligand>
</feature>
<sequence>MFSFMVYFSATTVHLMHCLPSKDNIKADLSGNKVKQWNESSAVNPEELGTYPGGDVLFPNRVLRNGINFEKDRWPMGVIPFEFDGTLNKQDMEKVEEAMMEFHRVTCIRFRRRKPNDTDFISIGNNRPGCSSTDLGRSGGAQGINLETPACLSMRTILHELLHAIGFDHEHIRADRDLFVTIHWDNIQRGRKNIFMKQPERVLTSFGVTYDYNSLMHYSGKSLSSNGLPTMTAIKDPNIQLGPRLHAKFSKKDVEKIHLMYNCSEISTKNNSSDININ</sequence>
<keyword evidence="2 6" id="KW-0479">Metal-binding</keyword>
<dbReference type="Gene3D" id="3.40.390.10">
    <property type="entry name" value="Collagenase (Catalytic Domain)"/>
    <property type="match status" value="1"/>
</dbReference>
<keyword evidence="4 6" id="KW-0862">Zinc</keyword>
<evidence type="ECO:0000256" key="2">
    <source>
        <dbReference type="ARBA" id="ARBA00022723"/>
    </source>
</evidence>
<accession>A0A8K0C8W2</accession>
<keyword evidence="3 6" id="KW-0378">Hydrolase</keyword>
<feature type="domain" description="Peptidase M12A" evidence="8">
    <location>
        <begin position="65"/>
        <end position="264"/>
    </location>
</feature>
<dbReference type="Pfam" id="PF01400">
    <property type="entry name" value="Astacin"/>
    <property type="match status" value="1"/>
</dbReference>
<protein>
    <recommendedName>
        <fullName evidence="7">Metalloendopeptidase</fullName>
        <ecNumber evidence="7">3.4.24.-</ecNumber>
    </recommendedName>
</protein>
<dbReference type="Proteomes" id="UP000801492">
    <property type="component" value="Unassembled WGS sequence"/>
</dbReference>
<dbReference type="CDD" id="cd04280">
    <property type="entry name" value="ZnMc_astacin_like"/>
    <property type="match status" value="1"/>
</dbReference>
<keyword evidence="1 6" id="KW-0645">Protease</keyword>
<proteinExistence type="predicted"/>
<dbReference type="SMART" id="SM00235">
    <property type="entry name" value="ZnMc"/>
    <property type="match status" value="1"/>
</dbReference>
<evidence type="ECO:0000256" key="4">
    <source>
        <dbReference type="ARBA" id="ARBA00022833"/>
    </source>
</evidence>
<dbReference type="PANTHER" id="PTHR10127">
    <property type="entry name" value="DISCOIDIN, CUB, EGF, LAMININ , AND ZINC METALLOPROTEASE DOMAIN CONTAINING"/>
    <property type="match status" value="1"/>
</dbReference>
<evidence type="ECO:0000256" key="5">
    <source>
        <dbReference type="ARBA" id="ARBA00023049"/>
    </source>
</evidence>
<evidence type="ECO:0000313" key="9">
    <source>
        <dbReference type="EMBL" id="KAF2882789.1"/>
    </source>
</evidence>
<dbReference type="InterPro" id="IPR024079">
    <property type="entry name" value="MetalloPept_cat_dom_sf"/>
</dbReference>
<reference evidence="9" key="1">
    <citation type="submission" date="2019-08" db="EMBL/GenBank/DDBJ databases">
        <title>The genome of the North American firefly Photinus pyralis.</title>
        <authorList>
            <consortium name="Photinus pyralis genome working group"/>
            <person name="Fallon T.R."/>
            <person name="Sander Lower S.E."/>
            <person name="Weng J.-K."/>
        </authorList>
    </citation>
    <scope>NUCLEOTIDE SEQUENCE</scope>
    <source>
        <strain evidence="9">TRF0915ILg1</strain>
        <tissue evidence="9">Whole body</tissue>
    </source>
</reference>
<comment type="caution">
    <text evidence="6">Lacks conserved residue(s) required for the propagation of feature annotation.</text>
</comment>
<evidence type="ECO:0000256" key="3">
    <source>
        <dbReference type="ARBA" id="ARBA00022801"/>
    </source>
</evidence>
<feature type="binding site" evidence="6">
    <location>
        <position position="163"/>
    </location>
    <ligand>
        <name>Zn(2+)</name>
        <dbReference type="ChEBI" id="CHEBI:29105"/>
        <note>catalytic</note>
    </ligand>
</feature>
<dbReference type="GO" id="GO:0006508">
    <property type="term" value="P:proteolysis"/>
    <property type="evidence" value="ECO:0007669"/>
    <property type="project" value="UniProtKB-KW"/>
</dbReference>
<dbReference type="PRINTS" id="PR00480">
    <property type="entry name" value="ASTACIN"/>
</dbReference>
<dbReference type="EMBL" id="VTPC01090587">
    <property type="protein sequence ID" value="KAF2882789.1"/>
    <property type="molecule type" value="Genomic_DNA"/>
</dbReference>
<dbReference type="OrthoDB" id="291007at2759"/>
<evidence type="ECO:0000259" key="8">
    <source>
        <dbReference type="PROSITE" id="PS51864"/>
    </source>
</evidence>
<evidence type="ECO:0000256" key="6">
    <source>
        <dbReference type="PROSITE-ProRule" id="PRU01211"/>
    </source>
</evidence>
<organism evidence="9 10">
    <name type="scientific">Ignelater luminosus</name>
    <name type="common">Cucubano</name>
    <name type="synonym">Pyrophorus luminosus</name>
    <dbReference type="NCBI Taxonomy" id="2038154"/>
    <lineage>
        <taxon>Eukaryota</taxon>
        <taxon>Metazoa</taxon>
        <taxon>Ecdysozoa</taxon>
        <taxon>Arthropoda</taxon>
        <taxon>Hexapoda</taxon>
        <taxon>Insecta</taxon>
        <taxon>Pterygota</taxon>
        <taxon>Neoptera</taxon>
        <taxon>Endopterygota</taxon>
        <taxon>Coleoptera</taxon>
        <taxon>Polyphaga</taxon>
        <taxon>Elateriformia</taxon>
        <taxon>Elateroidea</taxon>
        <taxon>Elateridae</taxon>
        <taxon>Agrypninae</taxon>
        <taxon>Pyrophorini</taxon>
        <taxon>Ignelater</taxon>
    </lineage>
</organism>
<dbReference type="PROSITE" id="PS51864">
    <property type="entry name" value="ASTACIN"/>
    <property type="match status" value="1"/>
</dbReference>
<keyword evidence="5 6" id="KW-0482">Metalloprotease</keyword>
<dbReference type="PANTHER" id="PTHR10127:SF780">
    <property type="entry name" value="METALLOENDOPEPTIDASE"/>
    <property type="match status" value="1"/>
</dbReference>
<evidence type="ECO:0000256" key="7">
    <source>
        <dbReference type="RuleBase" id="RU361183"/>
    </source>
</evidence>
<feature type="binding site" evidence="6">
    <location>
        <position position="159"/>
    </location>
    <ligand>
        <name>Zn(2+)</name>
        <dbReference type="ChEBI" id="CHEBI:29105"/>
        <note>catalytic</note>
    </ligand>
</feature>
<dbReference type="InterPro" id="IPR006026">
    <property type="entry name" value="Peptidase_Metallo"/>
</dbReference>
<dbReference type="SUPFAM" id="SSF55486">
    <property type="entry name" value="Metalloproteases ('zincins'), catalytic domain"/>
    <property type="match status" value="1"/>
</dbReference>
<keyword evidence="10" id="KW-1185">Reference proteome</keyword>
<dbReference type="GO" id="GO:0008270">
    <property type="term" value="F:zinc ion binding"/>
    <property type="evidence" value="ECO:0007669"/>
    <property type="project" value="UniProtKB-UniRule"/>
</dbReference>
<evidence type="ECO:0000313" key="10">
    <source>
        <dbReference type="Proteomes" id="UP000801492"/>
    </source>
</evidence>